<evidence type="ECO:0000259" key="1">
    <source>
        <dbReference type="PROSITE" id="PS51269"/>
    </source>
</evidence>
<dbReference type="Pfam" id="PF21672">
    <property type="entry name" value="COMM_HN"/>
    <property type="match status" value="1"/>
</dbReference>
<keyword evidence="2" id="KW-1185">Reference proteome</keyword>
<dbReference type="PANTHER" id="PTHR16231">
    <property type="entry name" value="COMM DOMAIN-CONTAINING PROTEIN 4-8 FAMILY MEMBER"/>
    <property type="match status" value="1"/>
</dbReference>
<sequence length="209" mass="23700">MGFHYFPKCERFRFCGGLDCPDWVLAEISILSKITSVKMKLLCAQVIKDLLGDCIDYEKVYKLTADAKYETGDVKASIAALNFILSSAAKYNVDGESLSNELQQLGLPKEHSAALCRSYQDKLEVLQQRFKEDSLRVSKLDNVEWRVDYILGSSELKDVNEPSVCLRLHIRNPDNGSVKPTSFNMSADKFRIFLSELRQTQKLMEGITT</sequence>
<accession>A0A8B7XNM1</accession>
<dbReference type="GeneID" id="110974826"/>
<gene>
    <name evidence="3" type="primary">LOC110974826</name>
</gene>
<dbReference type="AlphaFoldDB" id="A0A8B7XNM1"/>
<dbReference type="InterPro" id="IPR037356">
    <property type="entry name" value="COMMD4"/>
</dbReference>
<dbReference type="OrthoDB" id="284322at2759"/>
<evidence type="ECO:0000313" key="3">
    <source>
        <dbReference type="RefSeq" id="XP_022082418.1"/>
    </source>
</evidence>
<dbReference type="RefSeq" id="XP_022082418.1">
    <property type="nucleotide sequence ID" value="XM_022226726.1"/>
</dbReference>
<dbReference type="InterPro" id="IPR017920">
    <property type="entry name" value="COMM"/>
</dbReference>
<dbReference type="Pfam" id="PF07258">
    <property type="entry name" value="COMM_domain"/>
    <property type="match status" value="1"/>
</dbReference>
<proteinExistence type="predicted"/>
<reference evidence="3" key="1">
    <citation type="submission" date="2025-08" db="UniProtKB">
        <authorList>
            <consortium name="RefSeq"/>
        </authorList>
    </citation>
    <scope>IDENTIFICATION</scope>
</reference>
<protein>
    <submittedName>
        <fullName evidence="3">COMM domain-containing protein 4-like isoform X1</fullName>
    </submittedName>
</protein>
<evidence type="ECO:0000313" key="2">
    <source>
        <dbReference type="Proteomes" id="UP000694845"/>
    </source>
</evidence>
<dbReference type="CTD" id="54939"/>
<dbReference type="InterPro" id="IPR047155">
    <property type="entry name" value="COMMD4/6/7/8"/>
</dbReference>
<name>A0A8B7XNM1_ACAPL</name>
<dbReference type="PROSITE" id="PS51269">
    <property type="entry name" value="COMM"/>
    <property type="match status" value="1"/>
</dbReference>
<organism evidence="2 3">
    <name type="scientific">Acanthaster planci</name>
    <name type="common">Crown-of-thorns starfish</name>
    <dbReference type="NCBI Taxonomy" id="133434"/>
    <lineage>
        <taxon>Eukaryota</taxon>
        <taxon>Metazoa</taxon>
        <taxon>Echinodermata</taxon>
        <taxon>Eleutherozoa</taxon>
        <taxon>Asterozoa</taxon>
        <taxon>Asteroidea</taxon>
        <taxon>Valvatacea</taxon>
        <taxon>Valvatida</taxon>
        <taxon>Acanthasteridae</taxon>
        <taxon>Acanthaster</taxon>
    </lineage>
</organism>
<dbReference type="CDD" id="cd04752">
    <property type="entry name" value="Commd4"/>
    <property type="match status" value="1"/>
</dbReference>
<dbReference type="PANTHER" id="PTHR16231:SF4">
    <property type="entry name" value="COMM DOMAIN-CONTAINING PROTEIN 4"/>
    <property type="match status" value="1"/>
</dbReference>
<dbReference type="KEGG" id="aplc:110974826"/>
<feature type="domain" description="COMM" evidence="1">
    <location>
        <begin position="139"/>
        <end position="208"/>
    </location>
</feature>
<dbReference type="Proteomes" id="UP000694845">
    <property type="component" value="Unplaced"/>
</dbReference>